<proteinExistence type="inferred from homology"/>
<keyword evidence="1 3" id="KW-0012">Acyltransferase</keyword>
<comment type="catalytic activity">
    <reaction evidence="2">
        <text>a very-long-chain acyl-CoA + malonyl-CoA + H(+) = a very-long-chain 3-oxoacyl-CoA + CO2 + CoA</text>
        <dbReference type="Rhea" id="RHEA:32727"/>
        <dbReference type="ChEBI" id="CHEBI:15378"/>
        <dbReference type="ChEBI" id="CHEBI:16526"/>
        <dbReference type="ChEBI" id="CHEBI:57287"/>
        <dbReference type="ChEBI" id="CHEBI:57384"/>
        <dbReference type="ChEBI" id="CHEBI:90725"/>
        <dbReference type="ChEBI" id="CHEBI:90736"/>
        <dbReference type="EC" id="2.3.1.199"/>
    </reaction>
</comment>
<reference evidence="7" key="2">
    <citation type="submission" date="2025-08" db="UniProtKB">
        <authorList>
            <consortium name="RefSeq"/>
        </authorList>
    </citation>
    <scope>IDENTIFICATION</scope>
    <source>
        <tissue evidence="7">Leaf</tissue>
    </source>
</reference>
<sequence>MSLEEIMPVEFLRKHVKDLAFILTLFIIFVVLSMRKAMMRSVYLVDFACYRPPRSQMCSRGSTMRTAHASGLFSESTLDFMQKTMDRSGLGDCTYLPEGLLRVPTDMCMGEAMKEAQAVMFGAVEELLAKTGVDVSDIGILVVNCSLFCPVPSLSAMIMNKFKLRHDLLTYNLQGMGCSCGLAVIGLVKHLLQVHGDSHALVVSTENITQNVYQGDDHSMILINCVFRVGGAAILLSNRPSDRSTAKYELVHTVHTHTTGSDRSYNCIFRMEDSAGCIGVNITRDLLAVANTTIEANISALGHLILPPWEKLRYTMNFLIRFFNLAKIKPYIPDFNTAIDHVCSHVGGKPVLDALQKSLRLSEASSSSIWYELAYTEAKGRMKRGDRVWQIAFGSGFKCSSVIWRAIKTVAGHEEKNPWANEIDAYPVDLINEGPIPYHFELSE</sequence>
<keyword evidence="4" id="KW-1133">Transmembrane helix</keyword>
<feature type="transmembrane region" description="Helical" evidence="4">
    <location>
        <begin position="20"/>
        <end position="38"/>
    </location>
</feature>
<dbReference type="OrthoDB" id="329835at2759"/>
<dbReference type="Gene3D" id="3.40.47.10">
    <property type="match status" value="1"/>
</dbReference>
<dbReference type="GO" id="GO:0009922">
    <property type="term" value="F:fatty acid elongase activity"/>
    <property type="evidence" value="ECO:0007669"/>
    <property type="project" value="UniProtKB-EC"/>
</dbReference>
<evidence type="ECO:0000256" key="3">
    <source>
        <dbReference type="PIRNR" id="PIRNR036417"/>
    </source>
</evidence>
<protein>
    <recommendedName>
        <fullName evidence="3">3-ketoacyl-CoA synthase</fullName>
        <ecNumber evidence="3">2.3.1.-</ecNumber>
    </recommendedName>
</protein>
<dbReference type="PANTHER" id="PTHR31561">
    <property type="entry name" value="3-KETOACYL-COA SYNTHASE"/>
    <property type="match status" value="1"/>
</dbReference>
<keyword evidence="3" id="KW-0808">Transferase</keyword>
<dbReference type="Pfam" id="PF08392">
    <property type="entry name" value="FAE1_CUT1_RppA"/>
    <property type="match status" value="1"/>
</dbReference>
<dbReference type="AlphaFoldDB" id="A0A6P8E2D9"/>
<name>A0A6P8E2D9_PUNGR</name>
<dbReference type="GO" id="GO:0016020">
    <property type="term" value="C:membrane"/>
    <property type="evidence" value="ECO:0007669"/>
    <property type="project" value="InterPro"/>
</dbReference>
<evidence type="ECO:0000313" key="7">
    <source>
        <dbReference type="RefSeq" id="XP_031399641.1"/>
    </source>
</evidence>
<keyword evidence="4" id="KW-0472">Membrane</keyword>
<comment type="similarity">
    <text evidence="3">Belongs to the thiolase-like superfamily. Chalcone/stilbene synthases family.</text>
</comment>
<evidence type="ECO:0000259" key="5">
    <source>
        <dbReference type="Pfam" id="PF08392"/>
    </source>
</evidence>
<keyword evidence="4" id="KW-0812">Transmembrane</keyword>
<gene>
    <name evidence="7" type="primary">LOC116210004</name>
</gene>
<dbReference type="Proteomes" id="UP000515151">
    <property type="component" value="Chromosome 6"/>
</dbReference>
<evidence type="ECO:0000256" key="2">
    <source>
        <dbReference type="ARBA" id="ARBA00047375"/>
    </source>
</evidence>
<dbReference type="InterPro" id="IPR012392">
    <property type="entry name" value="3-ktacl-CoA_syn"/>
</dbReference>
<dbReference type="InterPro" id="IPR013601">
    <property type="entry name" value="FAE1_typ3_polyketide_synth"/>
</dbReference>
<dbReference type="RefSeq" id="XP_031399641.1">
    <property type="nucleotide sequence ID" value="XM_031543781.1"/>
</dbReference>
<dbReference type="PIRSF" id="PIRSF036417">
    <property type="entry name" value="3-ktacl-CoA_syn"/>
    <property type="match status" value="1"/>
</dbReference>
<reference evidence="6" key="1">
    <citation type="journal article" date="2020" name="Plant Biotechnol. J.">
        <title>The pomegranate (Punica granatum L.) draft genome dissects genetic divergence between soft- and hard-seeded cultivars.</title>
        <authorList>
            <person name="Luo X."/>
            <person name="Li H."/>
            <person name="Wu Z."/>
            <person name="Yao W."/>
            <person name="Zhao P."/>
            <person name="Cao D."/>
            <person name="Yu H."/>
            <person name="Li K."/>
            <person name="Poudel K."/>
            <person name="Zhao D."/>
            <person name="Zhang F."/>
            <person name="Xia X."/>
            <person name="Chen L."/>
            <person name="Wang Q."/>
            <person name="Jing D."/>
            <person name="Cao S."/>
        </authorList>
    </citation>
    <scope>NUCLEOTIDE SEQUENCE [LARGE SCALE GENOMIC DNA]</scope>
    <source>
        <strain evidence="6">cv. Tunisia</strain>
    </source>
</reference>
<feature type="domain" description="FAE" evidence="5">
    <location>
        <begin position="39"/>
        <end position="321"/>
    </location>
</feature>
<dbReference type="SUPFAM" id="SSF53901">
    <property type="entry name" value="Thiolase-like"/>
    <property type="match status" value="2"/>
</dbReference>
<dbReference type="InterPro" id="IPR016039">
    <property type="entry name" value="Thiolase-like"/>
</dbReference>
<dbReference type="EC" id="2.3.1.-" evidence="3"/>
<dbReference type="CDD" id="cd00831">
    <property type="entry name" value="CHS_like"/>
    <property type="match status" value="1"/>
</dbReference>
<organism evidence="6 7">
    <name type="scientific">Punica granatum</name>
    <name type="common">Pomegranate</name>
    <dbReference type="NCBI Taxonomy" id="22663"/>
    <lineage>
        <taxon>Eukaryota</taxon>
        <taxon>Viridiplantae</taxon>
        <taxon>Streptophyta</taxon>
        <taxon>Embryophyta</taxon>
        <taxon>Tracheophyta</taxon>
        <taxon>Spermatophyta</taxon>
        <taxon>Magnoliopsida</taxon>
        <taxon>eudicotyledons</taxon>
        <taxon>Gunneridae</taxon>
        <taxon>Pentapetalae</taxon>
        <taxon>rosids</taxon>
        <taxon>malvids</taxon>
        <taxon>Myrtales</taxon>
        <taxon>Lythraceae</taxon>
        <taxon>Punica</taxon>
    </lineage>
</organism>
<evidence type="ECO:0000313" key="6">
    <source>
        <dbReference type="Proteomes" id="UP000515151"/>
    </source>
</evidence>
<evidence type="ECO:0000256" key="1">
    <source>
        <dbReference type="ARBA" id="ARBA00023315"/>
    </source>
</evidence>
<comment type="pathway">
    <text evidence="3">Lipid metabolism; fatty acid biosynthesis.</text>
</comment>
<accession>A0A6P8E2D9</accession>
<dbReference type="GO" id="GO:0006633">
    <property type="term" value="P:fatty acid biosynthetic process"/>
    <property type="evidence" value="ECO:0007669"/>
    <property type="project" value="UniProtKB-UniPathway"/>
</dbReference>
<keyword evidence="6" id="KW-1185">Reference proteome</keyword>
<evidence type="ECO:0000256" key="4">
    <source>
        <dbReference type="SAM" id="Phobius"/>
    </source>
</evidence>
<dbReference type="UniPathway" id="UPA00094"/>
<dbReference type="GeneID" id="116210004"/>